<keyword evidence="2" id="KW-0812">Transmembrane</keyword>
<gene>
    <name evidence="3" type="ORF">DK880_00697</name>
</gene>
<keyword evidence="4" id="KW-1185">Reference proteome</keyword>
<protein>
    <submittedName>
        <fullName evidence="3">Uncharacterized protein</fullName>
    </submittedName>
</protein>
<feature type="transmembrane region" description="Helical" evidence="2">
    <location>
        <begin position="109"/>
        <end position="133"/>
    </location>
</feature>
<accession>A0A2Z3L8W8</accession>
<evidence type="ECO:0000256" key="2">
    <source>
        <dbReference type="SAM" id="Phobius"/>
    </source>
</evidence>
<evidence type="ECO:0000256" key="1">
    <source>
        <dbReference type="SAM" id="MobiDB-lite"/>
    </source>
</evidence>
<feature type="region of interest" description="Disordered" evidence="1">
    <location>
        <begin position="380"/>
        <end position="402"/>
    </location>
</feature>
<organism evidence="3 4">
    <name type="scientific">Candidatus Cardinium hertigii</name>
    <dbReference type="NCBI Taxonomy" id="247481"/>
    <lineage>
        <taxon>Bacteria</taxon>
        <taxon>Pseudomonadati</taxon>
        <taxon>Bacteroidota</taxon>
        <taxon>Cytophagia</taxon>
        <taxon>Cytophagales</taxon>
        <taxon>Amoebophilaceae</taxon>
        <taxon>Candidatus Cardinium</taxon>
    </lineage>
</organism>
<keyword evidence="2" id="KW-0472">Membrane</keyword>
<name>A0A2Z3L8W8_9BACT</name>
<dbReference type="KEGG" id="cher:DK880_00697"/>
<dbReference type="Proteomes" id="UP000245872">
    <property type="component" value="Chromosome"/>
</dbReference>
<dbReference type="AlphaFoldDB" id="A0A2Z3L8W8"/>
<dbReference type="EMBL" id="CP029619">
    <property type="protein sequence ID" value="AWN82008.1"/>
    <property type="molecule type" value="Genomic_DNA"/>
</dbReference>
<evidence type="ECO:0000313" key="4">
    <source>
        <dbReference type="Proteomes" id="UP000245872"/>
    </source>
</evidence>
<evidence type="ECO:0000313" key="3">
    <source>
        <dbReference type="EMBL" id="AWN82008.1"/>
    </source>
</evidence>
<reference evidence="3 4" key="1">
    <citation type="submission" date="2018-05" db="EMBL/GenBank/DDBJ databases">
        <title>Candidatus Cardinium hertigii Genome Assembly.</title>
        <authorList>
            <person name="Showmaker K.C."/>
            <person name="Walden K.O."/>
            <person name="Fields C.J."/>
            <person name="Lambert K.N."/>
            <person name="Hudson M.E."/>
        </authorList>
    </citation>
    <scope>NUCLEOTIDE SEQUENCE [LARGE SCALE GENOMIC DNA]</scope>
    <source>
        <strain evidence="4">cHgTN10</strain>
    </source>
</reference>
<sequence>MKMIQISIHLSLLRKYFKRSVQTTVISVMLFALWSCQRHNAGMGKDRVLLPIDLKREEIVKLDSTIDNQLIVESVHIEYKLAKDLGSIVDLMVLLPEVRTPWENRLRMAGAVGTGLTAISGIAAIAFYFYSWYVQKNQDDSQTDHTQACFYQLHQAIEGYANHFRSYVAKQKGQLYHEPSEEGTRPAMLTRVESSFQECSRHEAELSRCLSTAVLYTSYVYDVSWMSGLYRFSTAFGVATLGCFAGKEFFGRSTKENQQNRELIALKECTIEAYKQIKEAWERSTRTRNTDLLHAKARADLKKFFAKASEVLCSLVGRKQDLLTKLQDPIHHLAVYCEKHDTSIAGDQSHREVLKACNFCMRKVLRRITPEKSNMCIRMNDISSHGDSGDDENFASTSRIGD</sequence>
<proteinExistence type="predicted"/>
<keyword evidence="2" id="KW-1133">Transmembrane helix</keyword>